<feature type="transmembrane region" description="Helical" evidence="7">
    <location>
        <begin position="57"/>
        <end position="81"/>
    </location>
</feature>
<evidence type="ECO:0000256" key="1">
    <source>
        <dbReference type="ARBA" id="ARBA00004651"/>
    </source>
</evidence>
<dbReference type="AlphaFoldDB" id="A0A344J2S5"/>
<dbReference type="GO" id="GO:0015293">
    <property type="term" value="F:symporter activity"/>
    <property type="evidence" value="ECO:0007669"/>
    <property type="project" value="UniProtKB-KW"/>
</dbReference>
<name>A0A344J2S5_9GAMM</name>
<comment type="subcellular location">
    <subcellularLocation>
        <location evidence="1">Cell membrane</location>
        <topology evidence="1">Multi-pass membrane protein</topology>
    </subcellularLocation>
</comment>
<dbReference type="InterPro" id="IPR001991">
    <property type="entry name" value="Na-dicarboxylate_symporter"/>
</dbReference>
<gene>
    <name evidence="8" type="ORF">DCD74_00280</name>
</gene>
<evidence type="ECO:0000256" key="7">
    <source>
        <dbReference type="SAM" id="Phobius"/>
    </source>
</evidence>
<dbReference type="Gene3D" id="1.10.3860.10">
    <property type="entry name" value="Sodium:dicarboxylate symporter"/>
    <property type="match status" value="1"/>
</dbReference>
<evidence type="ECO:0000256" key="4">
    <source>
        <dbReference type="ARBA" id="ARBA00022692"/>
    </source>
</evidence>
<dbReference type="GO" id="GO:0005886">
    <property type="term" value="C:plasma membrane"/>
    <property type="evidence" value="ECO:0007669"/>
    <property type="project" value="UniProtKB-SubCell"/>
</dbReference>
<protein>
    <submittedName>
        <fullName evidence="8">Dicarboxylate/amino acid:cation symporter</fullName>
    </submittedName>
</protein>
<feature type="transmembrane region" description="Helical" evidence="7">
    <location>
        <begin position="241"/>
        <end position="267"/>
    </location>
</feature>
<evidence type="ECO:0000256" key="5">
    <source>
        <dbReference type="ARBA" id="ARBA00022989"/>
    </source>
</evidence>
<organism evidence="8 9">
    <name type="scientific">Solilutibacter oculi</name>
    <dbReference type="NCBI Taxonomy" id="2698682"/>
    <lineage>
        <taxon>Bacteria</taxon>
        <taxon>Pseudomonadati</taxon>
        <taxon>Pseudomonadota</taxon>
        <taxon>Gammaproteobacteria</taxon>
        <taxon>Lysobacterales</taxon>
        <taxon>Lysobacteraceae</taxon>
        <taxon>Solilutibacter</taxon>
    </lineage>
</organism>
<feature type="transmembrane region" description="Helical" evidence="7">
    <location>
        <begin position="93"/>
        <end position="115"/>
    </location>
</feature>
<dbReference type="EMBL" id="CP029556">
    <property type="protein sequence ID" value="AXA83335.1"/>
    <property type="molecule type" value="Genomic_DNA"/>
</dbReference>
<evidence type="ECO:0000256" key="2">
    <source>
        <dbReference type="ARBA" id="ARBA00022448"/>
    </source>
</evidence>
<dbReference type="InterPro" id="IPR036458">
    <property type="entry name" value="Na:dicarbo_symporter_sf"/>
</dbReference>
<feature type="transmembrane region" description="Helical" evidence="7">
    <location>
        <begin position="209"/>
        <end position="235"/>
    </location>
</feature>
<evidence type="ECO:0000313" key="8">
    <source>
        <dbReference type="EMBL" id="AXA83335.1"/>
    </source>
</evidence>
<keyword evidence="2" id="KW-0813">Transport</keyword>
<keyword evidence="3" id="KW-1003">Cell membrane</keyword>
<sequence length="439" mass="46218">MNNDATQKKRLPLHWKMAIGFAAGLVLGLIAHALGGADLPWVKALTDYVTQPVGTLFLRLIFMLVIPLLFSALVMGVAEMGDVRALGRVGWKTLGYTIIASGIAVLLGLVLVNVLKPGAGVDPVAAQQMLAQGSERASAIVGSSSEQPKGLDMLVSIVPDNVVKAAAENTILAVMFFALMLGIGLVLTRSKATQTLLSGIQGLFEVSMTLIGLVIRLAPYAVFCFMFNLAALFGWDLLRSLGAYVGVVVLALAIHMFVVYSLMLKFLGGWSPARFFKGSQEAMVMAFSTASSNATLPVSLRVAEDKLKLPRKISRFVLTVGATANQNGTALFEGVTVLFLAQFFGVDLTLMQQVTVMFVCILGGIGTAGVPAGSLPVVALICGMVGVPPEGIGLILGVDRFLDMCRTTLNVTGDLMLAAVVSKGENDDAVPESALEDLG</sequence>
<dbReference type="SUPFAM" id="SSF118215">
    <property type="entry name" value="Proton glutamate symport protein"/>
    <property type="match status" value="1"/>
</dbReference>
<dbReference type="OrthoDB" id="9766690at2"/>
<keyword evidence="4 7" id="KW-0812">Transmembrane</keyword>
<accession>A0A344J2S5</accession>
<reference evidence="9" key="1">
    <citation type="submission" date="2018-05" db="EMBL/GenBank/DDBJ databases">
        <title>Luteimonas pekinense sp. nov., isolated from human Meibomian gland secretions, Beijing, China.</title>
        <authorList>
            <person name="Wen T."/>
            <person name="Bai H."/>
            <person name="Lv H."/>
        </authorList>
    </citation>
    <scope>NUCLEOTIDE SEQUENCE [LARGE SCALE GENOMIC DNA]</scope>
    <source>
        <strain evidence="9">83-4</strain>
    </source>
</reference>
<feature type="transmembrane region" description="Helical" evidence="7">
    <location>
        <begin position="377"/>
        <end position="398"/>
    </location>
</feature>
<evidence type="ECO:0000256" key="3">
    <source>
        <dbReference type="ARBA" id="ARBA00022475"/>
    </source>
</evidence>
<evidence type="ECO:0000313" key="9">
    <source>
        <dbReference type="Proteomes" id="UP000251842"/>
    </source>
</evidence>
<keyword evidence="5 7" id="KW-1133">Transmembrane helix</keyword>
<dbReference type="RefSeq" id="WP_112925557.1">
    <property type="nucleotide sequence ID" value="NZ_CP029556.1"/>
</dbReference>
<feature type="transmembrane region" description="Helical" evidence="7">
    <location>
        <begin position="170"/>
        <end position="188"/>
    </location>
</feature>
<dbReference type="Pfam" id="PF00375">
    <property type="entry name" value="SDF"/>
    <property type="match status" value="1"/>
</dbReference>
<keyword evidence="9" id="KW-1185">Reference proteome</keyword>
<feature type="transmembrane region" description="Helical" evidence="7">
    <location>
        <begin position="350"/>
        <end position="370"/>
    </location>
</feature>
<dbReference type="PRINTS" id="PR00173">
    <property type="entry name" value="EDTRNSPORT"/>
</dbReference>
<dbReference type="KEGG" id="lue:DCD74_00280"/>
<proteinExistence type="predicted"/>
<dbReference type="PANTHER" id="PTHR42865">
    <property type="entry name" value="PROTON/GLUTAMATE-ASPARTATE SYMPORTER"/>
    <property type="match status" value="1"/>
</dbReference>
<evidence type="ECO:0000256" key="6">
    <source>
        <dbReference type="ARBA" id="ARBA00023136"/>
    </source>
</evidence>
<dbReference type="GO" id="GO:0006835">
    <property type="term" value="P:dicarboxylic acid transport"/>
    <property type="evidence" value="ECO:0007669"/>
    <property type="project" value="TreeGrafter"/>
</dbReference>
<dbReference type="PANTHER" id="PTHR42865:SF7">
    <property type="entry name" value="PROTON_GLUTAMATE-ASPARTATE SYMPORTER"/>
    <property type="match status" value="1"/>
</dbReference>
<dbReference type="Proteomes" id="UP000251842">
    <property type="component" value="Chromosome"/>
</dbReference>
<keyword evidence="6 7" id="KW-0472">Membrane</keyword>